<feature type="chain" id="PRO_5047019681" description="Lipoprotein" evidence="1">
    <location>
        <begin position="24"/>
        <end position="148"/>
    </location>
</feature>
<proteinExistence type="predicted"/>
<comment type="caution">
    <text evidence="2">The sequence shown here is derived from an EMBL/GenBank/DDBJ whole genome shotgun (WGS) entry which is preliminary data.</text>
</comment>
<feature type="signal peptide" evidence="1">
    <location>
        <begin position="1"/>
        <end position="23"/>
    </location>
</feature>
<protein>
    <recommendedName>
        <fullName evidence="4">Lipoprotein</fullName>
    </recommendedName>
</protein>
<accession>A0ABT5BYU9</accession>
<keyword evidence="1" id="KW-0732">Signal</keyword>
<gene>
    <name evidence="2" type="ORF">POL72_16415</name>
</gene>
<dbReference type="Proteomes" id="UP001217485">
    <property type="component" value="Unassembled WGS sequence"/>
</dbReference>
<reference evidence="2 3" key="1">
    <citation type="submission" date="2023-01" db="EMBL/GenBank/DDBJ databases">
        <title>Minimal conservation of predation-associated metabolite biosynthetic gene clusters underscores biosynthetic potential of Myxococcota including descriptions for ten novel species: Archangium lansinium sp. nov., Myxococcus landrumus sp. nov., Nannocystis bai.</title>
        <authorList>
            <person name="Ahearne A."/>
            <person name="Stevens C."/>
            <person name="Dowd S."/>
        </authorList>
    </citation>
    <scope>NUCLEOTIDE SEQUENCE [LARGE SCALE GENOMIC DNA]</scope>
    <source>
        <strain evidence="2 3">WIWO2</strain>
    </source>
</reference>
<organism evidence="2 3">
    <name type="scientific">Sorangium atrum</name>
    <dbReference type="NCBI Taxonomy" id="2995308"/>
    <lineage>
        <taxon>Bacteria</taxon>
        <taxon>Pseudomonadati</taxon>
        <taxon>Myxococcota</taxon>
        <taxon>Polyangia</taxon>
        <taxon>Polyangiales</taxon>
        <taxon>Polyangiaceae</taxon>
        <taxon>Sorangium</taxon>
    </lineage>
</organism>
<dbReference type="PROSITE" id="PS51257">
    <property type="entry name" value="PROKAR_LIPOPROTEIN"/>
    <property type="match status" value="1"/>
</dbReference>
<dbReference type="RefSeq" id="WP_272096295.1">
    <property type="nucleotide sequence ID" value="NZ_JAQNDK010000002.1"/>
</dbReference>
<evidence type="ECO:0000256" key="1">
    <source>
        <dbReference type="SAM" id="SignalP"/>
    </source>
</evidence>
<keyword evidence="3" id="KW-1185">Reference proteome</keyword>
<sequence length="148" mass="16199">MLRSPGRSLASLALFLLAGSCSSSPDKVQSGPLTPPLKQCGTEVVKHGDGYNGAARECIWQAYRNHDPSEFTTTRYTIEGDPVTYRLEVTLTGVVVVVNSKDRYALRGVFRHECRNLERIMQDGTEDRRFGFALSACSGGGAERFAVP</sequence>
<evidence type="ECO:0000313" key="2">
    <source>
        <dbReference type="EMBL" id="MDC0679329.1"/>
    </source>
</evidence>
<dbReference type="EMBL" id="JAQNDK010000002">
    <property type="protein sequence ID" value="MDC0679329.1"/>
    <property type="molecule type" value="Genomic_DNA"/>
</dbReference>
<evidence type="ECO:0000313" key="3">
    <source>
        <dbReference type="Proteomes" id="UP001217485"/>
    </source>
</evidence>
<evidence type="ECO:0008006" key="4">
    <source>
        <dbReference type="Google" id="ProtNLM"/>
    </source>
</evidence>
<name>A0ABT5BYU9_9BACT</name>